<accession>A0A5N8VTN6</accession>
<dbReference type="UniPathway" id="UPA00028">
    <property type="reaction ID" value="UER00005"/>
</dbReference>
<dbReference type="InterPro" id="IPR014729">
    <property type="entry name" value="Rossmann-like_a/b/a_fold"/>
</dbReference>
<keyword evidence="6 8" id="KW-0067">ATP-binding</keyword>
<feature type="region of interest" description="Disordered" evidence="9">
    <location>
        <begin position="1"/>
        <end position="29"/>
    </location>
</feature>
<dbReference type="InterPro" id="IPR042176">
    <property type="entry name" value="Pantoate_ligase_C"/>
</dbReference>
<evidence type="ECO:0000256" key="9">
    <source>
        <dbReference type="SAM" id="MobiDB-lite"/>
    </source>
</evidence>
<dbReference type="Gene3D" id="3.30.1300.10">
    <property type="entry name" value="Pantoate-beta-alanine ligase, C-terminal domain"/>
    <property type="match status" value="1"/>
</dbReference>
<gene>
    <name evidence="8" type="primary">panC</name>
    <name evidence="10" type="ORF">FNH04_01120</name>
</gene>
<dbReference type="InterPro" id="IPR004821">
    <property type="entry name" value="Cyt_trans-like"/>
</dbReference>
<evidence type="ECO:0000256" key="3">
    <source>
        <dbReference type="ARBA" id="ARBA00022598"/>
    </source>
</evidence>
<name>A0A5N8VTN6_9ACTN</name>
<reference evidence="10 11" key="1">
    <citation type="submission" date="2019-07" db="EMBL/GenBank/DDBJ databases">
        <title>New species of Amycolatopsis and Streptomyces.</title>
        <authorList>
            <person name="Duangmal K."/>
            <person name="Teo W.F.A."/>
            <person name="Lipun K."/>
        </authorList>
    </citation>
    <scope>NUCLEOTIDE SEQUENCE [LARGE SCALE GENOMIC DNA]</scope>
    <source>
        <strain evidence="10 11">TISTR 2346</strain>
    </source>
</reference>
<comment type="similarity">
    <text evidence="2 8">Belongs to the pantothenate synthetase family.</text>
</comment>
<comment type="subunit">
    <text evidence="8">Homodimer.</text>
</comment>
<comment type="function">
    <text evidence="8">Catalyzes the condensation of pantoate with beta-alanine in an ATP-dependent reaction via a pantoyl-adenylate intermediate.</text>
</comment>
<feature type="binding site" evidence="8">
    <location>
        <begin position="219"/>
        <end position="222"/>
    </location>
    <ligand>
        <name>ATP</name>
        <dbReference type="ChEBI" id="CHEBI:30616"/>
    </ligand>
</feature>
<keyword evidence="3 8" id="KW-0436">Ligase</keyword>
<feature type="active site" description="Proton donor" evidence="8">
    <location>
        <position position="66"/>
    </location>
</feature>
<keyword evidence="5 8" id="KW-0547">Nucleotide-binding</keyword>
<feature type="binding site" evidence="8">
    <location>
        <begin position="59"/>
        <end position="66"/>
    </location>
    <ligand>
        <name>ATP</name>
        <dbReference type="ChEBI" id="CHEBI:30616"/>
    </ligand>
</feature>
<comment type="caution">
    <text evidence="10">The sequence shown here is derived from an EMBL/GenBank/DDBJ whole genome shotgun (WGS) entry which is preliminary data.</text>
</comment>
<proteinExistence type="inferred from homology"/>
<feature type="compositionally biased region" description="Basic residues" evidence="9">
    <location>
        <begin position="1"/>
        <end position="13"/>
    </location>
</feature>
<evidence type="ECO:0000256" key="4">
    <source>
        <dbReference type="ARBA" id="ARBA00022655"/>
    </source>
</evidence>
<dbReference type="EMBL" id="VJZE01000003">
    <property type="protein sequence ID" value="MPY38611.1"/>
    <property type="molecule type" value="Genomic_DNA"/>
</dbReference>
<comment type="pathway">
    <text evidence="1 8">Cofactor biosynthesis; (R)-pantothenate biosynthesis; (R)-pantothenate from (R)-pantoate and beta-alanine: step 1/1.</text>
</comment>
<evidence type="ECO:0000313" key="10">
    <source>
        <dbReference type="EMBL" id="MPY38611.1"/>
    </source>
</evidence>
<dbReference type="HAMAP" id="MF_00158">
    <property type="entry name" value="PanC"/>
    <property type="match status" value="1"/>
</dbReference>
<sequence>MDLGRGRGHHRGRAPAGRRGGRGETGRAPVRVISTAPELAAEWDAGRLSGSVIGYVPTMGALHEGHLSLVDLAREQCDLVICSIFVNPLQFGPDEDFDSYPRTVERDLKLLEARGTTVVFLPDWDEIFPGRARTLQDFGTHVSVPRLSHQLCGRTRPGHFDGMVTESLLFLNLVRPDRTYWGEKDFQQLRIIETLVQDLRLPVRVVRGVTRREPDGLAMSSRNKGLLFDARAVAPHIHRVLLQSRARLLDGDPLPTVLAAARDCLTERGFEVEYLVACEEESLTEVRTLDFHAPIRLFAAAHLEGVRLIDNMRVTEVAP</sequence>
<feature type="binding site" evidence="8">
    <location>
        <position position="90"/>
    </location>
    <ligand>
        <name>beta-alanine</name>
        <dbReference type="ChEBI" id="CHEBI:57966"/>
    </ligand>
</feature>
<evidence type="ECO:0000256" key="2">
    <source>
        <dbReference type="ARBA" id="ARBA00009256"/>
    </source>
</evidence>
<comment type="miscellaneous">
    <text evidence="8">The reaction proceeds by a bi uni uni bi ping pong mechanism.</text>
</comment>
<dbReference type="GO" id="GO:0005524">
    <property type="term" value="F:ATP binding"/>
    <property type="evidence" value="ECO:0007669"/>
    <property type="project" value="UniProtKB-KW"/>
</dbReference>
<comment type="catalytic activity">
    <reaction evidence="7 8">
        <text>(R)-pantoate + beta-alanine + ATP = (R)-pantothenate + AMP + diphosphate + H(+)</text>
        <dbReference type="Rhea" id="RHEA:10912"/>
        <dbReference type="ChEBI" id="CHEBI:15378"/>
        <dbReference type="ChEBI" id="CHEBI:15980"/>
        <dbReference type="ChEBI" id="CHEBI:29032"/>
        <dbReference type="ChEBI" id="CHEBI:30616"/>
        <dbReference type="ChEBI" id="CHEBI:33019"/>
        <dbReference type="ChEBI" id="CHEBI:57966"/>
        <dbReference type="ChEBI" id="CHEBI:456215"/>
        <dbReference type="EC" id="6.3.2.1"/>
    </reaction>
</comment>
<dbReference type="PANTHER" id="PTHR21299">
    <property type="entry name" value="CYTIDYLATE KINASE/PANTOATE-BETA-ALANINE LIGASE"/>
    <property type="match status" value="1"/>
</dbReference>
<dbReference type="GO" id="GO:0004592">
    <property type="term" value="F:pantoate-beta-alanine ligase activity"/>
    <property type="evidence" value="ECO:0007669"/>
    <property type="project" value="UniProtKB-UniRule"/>
</dbReference>
<organism evidence="10 11">
    <name type="scientific">Streptomyces phyllanthi</name>
    <dbReference type="NCBI Taxonomy" id="1803180"/>
    <lineage>
        <taxon>Bacteria</taxon>
        <taxon>Bacillati</taxon>
        <taxon>Actinomycetota</taxon>
        <taxon>Actinomycetes</taxon>
        <taxon>Kitasatosporales</taxon>
        <taxon>Streptomycetaceae</taxon>
        <taxon>Streptomyces</taxon>
    </lineage>
</organism>
<dbReference type="InterPro" id="IPR003721">
    <property type="entry name" value="Pantoate_ligase"/>
</dbReference>
<keyword evidence="11" id="KW-1185">Reference proteome</keyword>
<comment type="caution">
    <text evidence="8">Lacks conserved residue(s) required for the propagation of feature annotation.</text>
</comment>
<evidence type="ECO:0000256" key="5">
    <source>
        <dbReference type="ARBA" id="ARBA00022741"/>
    </source>
</evidence>
<dbReference type="OrthoDB" id="9773087at2"/>
<evidence type="ECO:0000256" key="6">
    <source>
        <dbReference type="ARBA" id="ARBA00022840"/>
    </source>
</evidence>
<dbReference type="NCBIfam" id="TIGR00018">
    <property type="entry name" value="panC"/>
    <property type="match status" value="1"/>
</dbReference>
<dbReference type="Pfam" id="PF02569">
    <property type="entry name" value="Pantoate_ligase"/>
    <property type="match status" value="1"/>
</dbReference>
<dbReference type="AlphaFoldDB" id="A0A5N8VTN6"/>
<evidence type="ECO:0000256" key="8">
    <source>
        <dbReference type="HAMAP-Rule" id="MF_00158"/>
    </source>
</evidence>
<dbReference type="PANTHER" id="PTHR21299:SF1">
    <property type="entry name" value="PANTOATE--BETA-ALANINE LIGASE"/>
    <property type="match status" value="1"/>
</dbReference>
<evidence type="ECO:0000256" key="7">
    <source>
        <dbReference type="ARBA" id="ARBA00048258"/>
    </source>
</evidence>
<dbReference type="Gene3D" id="3.40.50.620">
    <property type="entry name" value="HUPs"/>
    <property type="match status" value="1"/>
</dbReference>
<dbReference type="GO" id="GO:0005829">
    <property type="term" value="C:cytosol"/>
    <property type="evidence" value="ECO:0007669"/>
    <property type="project" value="TreeGrafter"/>
</dbReference>
<dbReference type="EC" id="6.3.2.1" evidence="8"/>
<dbReference type="NCBIfam" id="TIGR00125">
    <property type="entry name" value="cyt_tran_rel"/>
    <property type="match status" value="1"/>
</dbReference>
<keyword evidence="8" id="KW-0963">Cytoplasm</keyword>
<keyword evidence="4 8" id="KW-0566">Pantothenate biosynthesis</keyword>
<protein>
    <recommendedName>
        <fullName evidence="8">Pantothenate synthetase</fullName>
        <shortName evidence="8">PS</shortName>
        <ecNumber evidence="8">6.3.2.1</ecNumber>
    </recommendedName>
    <alternativeName>
        <fullName evidence="8">Pantoate--beta-alanine ligase</fullName>
    </alternativeName>
    <alternativeName>
        <fullName evidence="8">Pantoate-activating enzyme</fullName>
    </alternativeName>
</protein>
<feature type="binding site" evidence="8">
    <location>
        <begin position="182"/>
        <end position="185"/>
    </location>
    <ligand>
        <name>ATP</name>
        <dbReference type="ChEBI" id="CHEBI:30616"/>
    </ligand>
</feature>
<evidence type="ECO:0000313" key="11">
    <source>
        <dbReference type="Proteomes" id="UP000326979"/>
    </source>
</evidence>
<dbReference type="Proteomes" id="UP000326979">
    <property type="component" value="Unassembled WGS sequence"/>
</dbReference>
<comment type="subcellular location">
    <subcellularLocation>
        <location evidence="8">Cytoplasm</location>
    </subcellularLocation>
</comment>
<feature type="binding site" evidence="8">
    <location>
        <position position="90"/>
    </location>
    <ligand>
        <name>(R)-pantoate</name>
        <dbReference type="ChEBI" id="CHEBI:15980"/>
    </ligand>
</feature>
<feature type="binding site" evidence="8">
    <location>
        <position position="188"/>
    </location>
    <ligand>
        <name>(R)-pantoate</name>
        <dbReference type="ChEBI" id="CHEBI:15980"/>
    </ligand>
</feature>
<dbReference type="SUPFAM" id="SSF52374">
    <property type="entry name" value="Nucleotidylyl transferase"/>
    <property type="match status" value="1"/>
</dbReference>
<dbReference type="GO" id="GO:0015940">
    <property type="term" value="P:pantothenate biosynthetic process"/>
    <property type="evidence" value="ECO:0007669"/>
    <property type="project" value="UniProtKB-UniRule"/>
</dbReference>
<evidence type="ECO:0000256" key="1">
    <source>
        <dbReference type="ARBA" id="ARBA00004990"/>
    </source>
</evidence>